<protein>
    <submittedName>
        <fullName evidence="2">Uncharacterized protein</fullName>
    </submittedName>
</protein>
<reference evidence="2" key="1">
    <citation type="submission" date="2021-02" db="EMBL/GenBank/DDBJ databases">
        <authorList>
            <person name="Dougan E. K."/>
            <person name="Rhodes N."/>
            <person name="Thang M."/>
            <person name="Chan C."/>
        </authorList>
    </citation>
    <scope>NUCLEOTIDE SEQUENCE</scope>
</reference>
<name>A0A812VVG1_9DINO</name>
<feature type="non-terminal residue" evidence="2">
    <location>
        <position position="1"/>
    </location>
</feature>
<accession>A0A812VVG1</accession>
<dbReference type="EMBL" id="CAJNJA010031234">
    <property type="protein sequence ID" value="CAE7654549.1"/>
    <property type="molecule type" value="Genomic_DNA"/>
</dbReference>
<keyword evidence="3" id="KW-1185">Reference proteome</keyword>
<proteinExistence type="predicted"/>
<feature type="region of interest" description="Disordered" evidence="1">
    <location>
        <begin position="524"/>
        <end position="549"/>
    </location>
</feature>
<sequence length="978" mass="111068">MRKDSKWNKDTKTVSTVARSLLEAFVSQFLEDHTSYFPWEDNRLGLRFRQGALDVKELIQHCPHLVNTLSPTRCRFLDIMDDLMVDIAKRTLSVKRTGACLKLRSFMLETLAEAVETSDRTHSCWTSLNLKQIMQLRSTAGYRRSSHSFKEQMALSASSSRRTLVSALQGHNLTLQDSTVDDPKGNNRRASKDAHRLTRMERYGYLQDGKNEFNSTDILCVVADAVHVGSEDWLNIMVYNHTKGKVEEASSSLTAEQWTEMWGKTSTSFLGEQATRRSHGVMDEPQRRATLDWMEDMNHGLKPLGWSFGRCQSKREDQQDTHKQDKTGQTRAPIMVLCTDQEATQLAAVAYLRNKKGLWVEHVSDPAHRSHNDVCLSLSGAGLLKFAQWSISLYNIRYGPWQKGTWSKKIQQTAQHMKDNMSPSDPILLMFFPDILMDAGMSQDQNTEDTRRTWLQNLPDMDCIRTKGTKASKSRFNSLTTAHSALDKEWSVLALVLTVLCVVNKWTNTAADLFSPDSNMARASLTHSGSKTSAQKEAKDSMNQARQSNTNSLHMMTKFMLVPENKSTARMIFHVLQPEQLRSSKMLQELRSSEATLEYYSSWSHWSWITTAKEHVRTLCDLETLARIGFDLSLARRQSPQEDELLWQDSLAMQMTRLTHQILRLRSGAQLYHTGGFGATAGLVHREPGYSRSSLDYFKEMAACIRDTQTSGSRMAKQLLAGHFANGQISQYILAELETTRFQTLTRDVDHVLRSIWSGLLNTKIIEDCNKVQREAEQRHGTAKDLGHLDGWTSVSSSGLLQMYNRQEASSKQLHHTPVDFDTKTLFSKSAAKKLTQRTRRSSKSGSSQLSHTEIQEAELLAGVTKNRDWVSHNHSEEQEVLAGFALLMKAWRAKRWSLCEEGWCSGLLPEGHAVLVGQSPLFIVRTYRLAALAWPGHIVRDNNQEFFKFDMDITSLFWLHATSVDMEVLDLVPVSPL</sequence>
<gene>
    <name evidence="2" type="ORF">SNEC2469_LOCUS18518</name>
</gene>
<comment type="caution">
    <text evidence="2">The sequence shown here is derived from an EMBL/GenBank/DDBJ whole genome shotgun (WGS) entry which is preliminary data.</text>
</comment>
<feature type="compositionally biased region" description="Basic residues" evidence="1">
    <location>
        <begin position="833"/>
        <end position="843"/>
    </location>
</feature>
<organism evidence="2 3">
    <name type="scientific">Symbiodinium necroappetens</name>
    <dbReference type="NCBI Taxonomy" id="1628268"/>
    <lineage>
        <taxon>Eukaryota</taxon>
        <taxon>Sar</taxon>
        <taxon>Alveolata</taxon>
        <taxon>Dinophyceae</taxon>
        <taxon>Suessiales</taxon>
        <taxon>Symbiodiniaceae</taxon>
        <taxon>Symbiodinium</taxon>
    </lineage>
</organism>
<dbReference type="OrthoDB" id="438467at2759"/>
<dbReference type="AlphaFoldDB" id="A0A812VVG1"/>
<evidence type="ECO:0000313" key="3">
    <source>
        <dbReference type="Proteomes" id="UP000601435"/>
    </source>
</evidence>
<evidence type="ECO:0000256" key="1">
    <source>
        <dbReference type="SAM" id="MobiDB-lite"/>
    </source>
</evidence>
<feature type="region of interest" description="Disordered" evidence="1">
    <location>
        <begin position="833"/>
        <end position="852"/>
    </location>
</feature>
<dbReference type="Proteomes" id="UP000601435">
    <property type="component" value="Unassembled WGS sequence"/>
</dbReference>
<evidence type="ECO:0000313" key="2">
    <source>
        <dbReference type="EMBL" id="CAE7654549.1"/>
    </source>
</evidence>